<protein>
    <submittedName>
        <fullName evidence="2">Uncharacterized protein</fullName>
    </submittedName>
</protein>
<proteinExistence type="predicted"/>
<name>A0AAE1JRJ9_9FABA</name>
<feature type="region of interest" description="Disordered" evidence="1">
    <location>
        <begin position="73"/>
        <end position="118"/>
    </location>
</feature>
<dbReference type="Proteomes" id="UP001293593">
    <property type="component" value="Unassembled WGS sequence"/>
</dbReference>
<feature type="region of interest" description="Disordered" evidence="1">
    <location>
        <begin position="1"/>
        <end position="61"/>
    </location>
</feature>
<evidence type="ECO:0000313" key="2">
    <source>
        <dbReference type="EMBL" id="KAK4273676.1"/>
    </source>
</evidence>
<accession>A0AAE1JRJ9</accession>
<gene>
    <name evidence="2" type="ORF">QN277_017020</name>
</gene>
<feature type="compositionally biased region" description="Polar residues" evidence="1">
    <location>
        <begin position="46"/>
        <end position="58"/>
    </location>
</feature>
<sequence>MDKKMKLDQLFGPKDSSAVLGSIFPPSSTTVGGKDSRMQAVGCKNKGTQGNQSKQGAQKDTVKPNYYSSSIYYGGQENYSQRGSTTTFKKDGEDDGDAIGNSSNSASRGNWWQGSLYY</sequence>
<keyword evidence="3" id="KW-1185">Reference proteome</keyword>
<dbReference type="PANTHER" id="PTHR33738:SF21">
    <property type="entry name" value="TPRXL"/>
    <property type="match status" value="1"/>
</dbReference>
<comment type="caution">
    <text evidence="2">The sequence shown here is derived from an EMBL/GenBank/DDBJ whole genome shotgun (WGS) entry which is preliminary data.</text>
</comment>
<organism evidence="2 3">
    <name type="scientific">Acacia crassicarpa</name>
    <name type="common">northern wattle</name>
    <dbReference type="NCBI Taxonomy" id="499986"/>
    <lineage>
        <taxon>Eukaryota</taxon>
        <taxon>Viridiplantae</taxon>
        <taxon>Streptophyta</taxon>
        <taxon>Embryophyta</taxon>
        <taxon>Tracheophyta</taxon>
        <taxon>Spermatophyta</taxon>
        <taxon>Magnoliopsida</taxon>
        <taxon>eudicotyledons</taxon>
        <taxon>Gunneridae</taxon>
        <taxon>Pentapetalae</taxon>
        <taxon>rosids</taxon>
        <taxon>fabids</taxon>
        <taxon>Fabales</taxon>
        <taxon>Fabaceae</taxon>
        <taxon>Caesalpinioideae</taxon>
        <taxon>mimosoid clade</taxon>
        <taxon>Acacieae</taxon>
        <taxon>Acacia</taxon>
    </lineage>
</organism>
<evidence type="ECO:0000313" key="3">
    <source>
        <dbReference type="Proteomes" id="UP001293593"/>
    </source>
</evidence>
<feature type="compositionally biased region" description="Polar residues" evidence="1">
    <location>
        <begin position="73"/>
        <end position="87"/>
    </location>
</feature>
<dbReference type="PANTHER" id="PTHR33738">
    <property type="entry name" value="EMB|CAB82975.1"/>
    <property type="match status" value="1"/>
</dbReference>
<dbReference type="EMBL" id="JAWXYG010000004">
    <property type="protein sequence ID" value="KAK4273676.1"/>
    <property type="molecule type" value="Genomic_DNA"/>
</dbReference>
<feature type="compositionally biased region" description="Polar residues" evidence="1">
    <location>
        <begin position="100"/>
        <end position="118"/>
    </location>
</feature>
<reference evidence="2" key="1">
    <citation type="submission" date="2023-10" db="EMBL/GenBank/DDBJ databases">
        <title>Chromosome-level genome of the transformable northern wattle, Acacia crassicarpa.</title>
        <authorList>
            <person name="Massaro I."/>
            <person name="Sinha N.R."/>
            <person name="Poethig S."/>
            <person name="Leichty A.R."/>
        </authorList>
    </citation>
    <scope>NUCLEOTIDE SEQUENCE</scope>
    <source>
        <strain evidence="2">Acra3RX</strain>
        <tissue evidence="2">Leaf</tissue>
    </source>
</reference>
<dbReference type="AlphaFoldDB" id="A0AAE1JRJ9"/>
<evidence type="ECO:0000256" key="1">
    <source>
        <dbReference type="SAM" id="MobiDB-lite"/>
    </source>
</evidence>